<reference evidence="2 3" key="1">
    <citation type="journal article" date="2016" name="Mol. Biol. Evol.">
        <title>Genome-Wide Survey of Gut Fungi (Harpellales) Reveals the First Horizontally Transferred Ubiquitin Gene from a Mosquito Host.</title>
        <authorList>
            <person name="Wang Y."/>
            <person name="White M.M."/>
            <person name="Kvist S."/>
            <person name="Moncalvo J.M."/>
        </authorList>
    </citation>
    <scope>NUCLEOTIDE SEQUENCE [LARGE SCALE GENOMIC DNA]</scope>
    <source>
        <strain evidence="2 3">ALG-7-W6</strain>
    </source>
</reference>
<name>A0A1R0GNL5_9FUNG</name>
<dbReference type="EMBL" id="LSSL01006373">
    <property type="protein sequence ID" value="OLY78459.1"/>
    <property type="molecule type" value="Genomic_DNA"/>
</dbReference>
<protein>
    <submittedName>
        <fullName evidence="2">Uncharacterized protein</fullName>
    </submittedName>
</protein>
<evidence type="ECO:0000313" key="3">
    <source>
        <dbReference type="Proteomes" id="UP000187455"/>
    </source>
</evidence>
<evidence type="ECO:0000313" key="2">
    <source>
        <dbReference type="EMBL" id="OLY78459.1"/>
    </source>
</evidence>
<dbReference type="AlphaFoldDB" id="A0A1R0GNL5"/>
<evidence type="ECO:0000256" key="1">
    <source>
        <dbReference type="SAM" id="MobiDB-lite"/>
    </source>
</evidence>
<gene>
    <name evidence="2" type="ORF">AYI68_g7492</name>
</gene>
<feature type="region of interest" description="Disordered" evidence="1">
    <location>
        <begin position="16"/>
        <end position="79"/>
    </location>
</feature>
<comment type="caution">
    <text evidence="2">The sequence shown here is derived from an EMBL/GenBank/DDBJ whole genome shotgun (WGS) entry which is preliminary data.</text>
</comment>
<organism evidence="2 3">
    <name type="scientific">Smittium mucronatum</name>
    <dbReference type="NCBI Taxonomy" id="133383"/>
    <lineage>
        <taxon>Eukaryota</taxon>
        <taxon>Fungi</taxon>
        <taxon>Fungi incertae sedis</taxon>
        <taxon>Zoopagomycota</taxon>
        <taxon>Kickxellomycotina</taxon>
        <taxon>Harpellomycetes</taxon>
        <taxon>Harpellales</taxon>
        <taxon>Legeriomycetaceae</taxon>
        <taxon>Smittium</taxon>
    </lineage>
</organism>
<keyword evidence="3" id="KW-1185">Reference proteome</keyword>
<feature type="compositionally biased region" description="Polar residues" evidence="1">
    <location>
        <begin position="16"/>
        <end position="36"/>
    </location>
</feature>
<feature type="compositionally biased region" description="Polar residues" evidence="1">
    <location>
        <begin position="64"/>
        <end position="79"/>
    </location>
</feature>
<dbReference type="Proteomes" id="UP000187455">
    <property type="component" value="Unassembled WGS sequence"/>
</dbReference>
<proteinExistence type="predicted"/>
<sequence>MVIRRVDQITRPFVFDQSQPIHTEEQISFSGPSGSEATEPPKSRQRTSHYQSARLPKLAPPRNLNVSAVVSRQSFTPNK</sequence>
<accession>A0A1R0GNL5</accession>